<evidence type="ECO:0000256" key="1">
    <source>
        <dbReference type="ARBA" id="ARBA00004141"/>
    </source>
</evidence>
<keyword evidence="4 11" id="KW-0762">Sugar transport</keyword>
<comment type="similarity">
    <text evidence="2">Belongs to the major facilitator superfamily. Sugar transporter (TC 2.A.1.1) family.</text>
</comment>
<evidence type="ECO:0000256" key="5">
    <source>
        <dbReference type="ARBA" id="ARBA00022692"/>
    </source>
</evidence>
<keyword evidence="6" id="KW-0769">Symport</keyword>
<dbReference type="InterPro" id="IPR036259">
    <property type="entry name" value="MFS_trans_sf"/>
</dbReference>
<dbReference type="Pfam" id="PF00083">
    <property type="entry name" value="Sugar_tr"/>
    <property type="match status" value="1"/>
</dbReference>
<dbReference type="Gene3D" id="1.20.1250.20">
    <property type="entry name" value="MFS general substrate transporter like domains"/>
    <property type="match status" value="1"/>
</dbReference>
<keyword evidence="8 10" id="KW-0472">Membrane</keyword>
<dbReference type="AlphaFoldDB" id="A0ABD1SSY8"/>
<dbReference type="EMBL" id="JBFOLK010000006">
    <property type="protein sequence ID" value="KAL2503830.1"/>
    <property type="molecule type" value="Genomic_DNA"/>
</dbReference>
<keyword evidence="5 10" id="KW-0812">Transmembrane</keyword>
<evidence type="ECO:0000256" key="7">
    <source>
        <dbReference type="ARBA" id="ARBA00022989"/>
    </source>
</evidence>
<feature type="transmembrane region" description="Helical" evidence="10">
    <location>
        <begin position="47"/>
        <end position="67"/>
    </location>
</feature>
<evidence type="ECO:0000256" key="2">
    <source>
        <dbReference type="ARBA" id="ARBA00010992"/>
    </source>
</evidence>
<evidence type="ECO:0000313" key="12">
    <source>
        <dbReference type="Proteomes" id="UP001604336"/>
    </source>
</evidence>
<dbReference type="GO" id="GO:0016020">
    <property type="term" value="C:membrane"/>
    <property type="evidence" value="ECO:0007669"/>
    <property type="project" value="UniProtKB-SubCell"/>
</dbReference>
<proteinExistence type="inferred from homology"/>
<accession>A0ABD1SSY8</accession>
<feature type="transmembrane region" description="Helical" evidence="10">
    <location>
        <begin position="87"/>
        <end position="105"/>
    </location>
</feature>
<evidence type="ECO:0000256" key="3">
    <source>
        <dbReference type="ARBA" id="ARBA00022448"/>
    </source>
</evidence>
<evidence type="ECO:0000256" key="10">
    <source>
        <dbReference type="SAM" id="Phobius"/>
    </source>
</evidence>
<dbReference type="InterPro" id="IPR003663">
    <property type="entry name" value="Sugar/inositol_transpt"/>
</dbReference>
<comment type="similarity">
    <text evidence="9">Belongs to the major facilitator superfamily. Phosphate:H(+) symporter (TC 2.A.1.9) family.</text>
</comment>
<comment type="caution">
    <text evidence="11">The sequence shown here is derived from an EMBL/GenBank/DDBJ whole genome shotgun (WGS) entry which is preliminary data.</text>
</comment>
<gene>
    <name evidence="11" type="ORF">Adt_19451</name>
</gene>
<dbReference type="SUPFAM" id="SSF103473">
    <property type="entry name" value="MFS general substrate transporter"/>
    <property type="match status" value="1"/>
</dbReference>
<reference evidence="12" key="1">
    <citation type="submission" date="2024-07" db="EMBL/GenBank/DDBJ databases">
        <title>Two chromosome-level genome assemblies of Korean endemic species Abeliophyllum distichum and Forsythia ovata (Oleaceae).</title>
        <authorList>
            <person name="Jang H."/>
        </authorList>
    </citation>
    <scope>NUCLEOTIDE SEQUENCE [LARGE SCALE GENOMIC DNA]</scope>
</reference>
<feature type="transmembrane region" description="Helical" evidence="10">
    <location>
        <begin position="20"/>
        <end position="40"/>
    </location>
</feature>
<evidence type="ECO:0000256" key="6">
    <source>
        <dbReference type="ARBA" id="ARBA00022847"/>
    </source>
</evidence>
<dbReference type="InterPro" id="IPR005828">
    <property type="entry name" value="MFS_sugar_transport-like"/>
</dbReference>
<comment type="subcellular location">
    <subcellularLocation>
        <location evidence="1">Membrane</location>
        <topology evidence="1">Multi-pass membrane protein</topology>
    </subcellularLocation>
</comment>
<sequence>MAIGVSVLVDENGHNFNNKITASMIITCFVAASGGLIFGYDIGISCAFCLIFILCSVFSNASSHGLHIFTLCSWTSRFTTALGRRNIMVLGSCTFLAGVAINGAVENIAMLILGRILLGFGVGFTNQVTPGFRLLLVPLVGQNLSSFGL</sequence>
<dbReference type="GO" id="GO:0015293">
    <property type="term" value="F:symporter activity"/>
    <property type="evidence" value="ECO:0007669"/>
    <property type="project" value="UniProtKB-KW"/>
</dbReference>
<evidence type="ECO:0000256" key="9">
    <source>
        <dbReference type="ARBA" id="ARBA00044504"/>
    </source>
</evidence>
<evidence type="ECO:0000256" key="4">
    <source>
        <dbReference type="ARBA" id="ARBA00022597"/>
    </source>
</evidence>
<organism evidence="11 12">
    <name type="scientific">Abeliophyllum distichum</name>
    <dbReference type="NCBI Taxonomy" id="126358"/>
    <lineage>
        <taxon>Eukaryota</taxon>
        <taxon>Viridiplantae</taxon>
        <taxon>Streptophyta</taxon>
        <taxon>Embryophyta</taxon>
        <taxon>Tracheophyta</taxon>
        <taxon>Spermatophyta</taxon>
        <taxon>Magnoliopsida</taxon>
        <taxon>eudicotyledons</taxon>
        <taxon>Gunneridae</taxon>
        <taxon>Pentapetalae</taxon>
        <taxon>asterids</taxon>
        <taxon>lamiids</taxon>
        <taxon>Lamiales</taxon>
        <taxon>Oleaceae</taxon>
        <taxon>Forsythieae</taxon>
        <taxon>Abeliophyllum</taxon>
    </lineage>
</organism>
<name>A0ABD1SSY8_9LAMI</name>
<keyword evidence="7 10" id="KW-1133">Transmembrane helix</keyword>
<keyword evidence="12" id="KW-1185">Reference proteome</keyword>
<dbReference type="InterPro" id="IPR045262">
    <property type="entry name" value="STP/PLT_plant"/>
</dbReference>
<dbReference type="PANTHER" id="PTHR23500">
    <property type="entry name" value="SOLUTE CARRIER FAMILY 2, FACILITATED GLUCOSE TRANSPORTER"/>
    <property type="match status" value="1"/>
</dbReference>
<dbReference type="PANTHER" id="PTHR23500:SF44">
    <property type="entry name" value="SUGAR TRANSPORT PROTEIN 5"/>
    <property type="match status" value="1"/>
</dbReference>
<evidence type="ECO:0000313" key="11">
    <source>
        <dbReference type="EMBL" id="KAL2503830.1"/>
    </source>
</evidence>
<keyword evidence="3" id="KW-0813">Transport</keyword>
<evidence type="ECO:0000256" key="8">
    <source>
        <dbReference type="ARBA" id="ARBA00023136"/>
    </source>
</evidence>
<dbReference type="Proteomes" id="UP001604336">
    <property type="component" value="Unassembled WGS sequence"/>
</dbReference>
<protein>
    <submittedName>
        <fullName evidence="11">Sugar transport protein 5</fullName>
    </submittedName>
</protein>
<dbReference type="PRINTS" id="PR00171">
    <property type="entry name" value="SUGRTRNSPORT"/>
</dbReference>